<reference evidence="3" key="1">
    <citation type="submission" date="2023-06" db="EMBL/GenBank/DDBJ databases">
        <title>Genome-scale phylogeny and comparative genomics of the fungal order Sordariales.</title>
        <authorList>
            <consortium name="Lawrence Berkeley National Laboratory"/>
            <person name="Hensen N."/>
            <person name="Bonometti L."/>
            <person name="Westerberg I."/>
            <person name="Brannstrom I.O."/>
            <person name="Guillou S."/>
            <person name="Cros-Aarteil S."/>
            <person name="Calhoun S."/>
            <person name="Haridas S."/>
            <person name="Kuo A."/>
            <person name="Mondo S."/>
            <person name="Pangilinan J."/>
            <person name="Riley R."/>
            <person name="LaButti K."/>
            <person name="Andreopoulos B."/>
            <person name="Lipzen A."/>
            <person name="Chen C."/>
            <person name="Yanf M."/>
            <person name="Daum C."/>
            <person name="Ng V."/>
            <person name="Clum A."/>
            <person name="Steindorff A."/>
            <person name="Ohm R."/>
            <person name="Martin F."/>
            <person name="Silar P."/>
            <person name="Natvig D."/>
            <person name="Lalanne C."/>
            <person name="Gautier V."/>
            <person name="Ament-velasquez S.L."/>
            <person name="Kruys A."/>
            <person name="Hutchinson M.I."/>
            <person name="Powell A.J."/>
            <person name="Barry K."/>
            <person name="Miller A.N."/>
            <person name="Grigoriev I.V."/>
            <person name="Debuchy R."/>
            <person name="Gladieux P."/>
            <person name="Thoren M.H."/>
            <person name="Johannesson H."/>
        </authorList>
    </citation>
    <scope>NUCLEOTIDE SEQUENCE</scope>
    <source>
        <strain evidence="3">SMH3187-1</strain>
    </source>
</reference>
<dbReference type="AlphaFoldDB" id="A0AA40KDB0"/>
<evidence type="ECO:0000313" key="3">
    <source>
        <dbReference type="EMBL" id="KAK0754680.1"/>
    </source>
</evidence>
<feature type="coiled-coil region" evidence="1">
    <location>
        <begin position="268"/>
        <end position="295"/>
    </location>
</feature>
<feature type="compositionally biased region" description="Polar residues" evidence="2">
    <location>
        <begin position="70"/>
        <end position="79"/>
    </location>
</feature>
<keyword evidence="1" id="KW-0175">Coiled coil</keyword>
<comment type="caution">
    <text evidence="3">The sequence shown here is derived from an EMBL/GenBank/DDBJ whole genome shotgun (WGS) entry which is preliminary data.</text>
</comment>
<accession>A0AA40KDB0</accession>
<feature type="compositionally biased region" description="Polar residues" evidence="2">
    <location>
        <begin position="43"/>
        <end position="54"/>
    </location>
</feature>
<name>A0AA40KDB0_9PEZI</name>
<proteinExistence type="predicted"/>
<sequence>MPPIAGESAFTRLPARIHPTEPSEKPPTVVPVGSKPKAEGRSLSENTKPKTVSSFRERLFVGAKKPSPAKTKTSAASVQKKTHRKTSIAPIFKLSHTAAFQEGPNRQTWREPSSDVEPDILIKKLKKHYQENAETLQKKATTQLQQAYSDLSYRLRDTLKGETAFLAAIETQNRTLCAPLSQEEIRYDEYGPADGEVRTIRKVVGSLVTDVETKLSKVEADVNQLWAEWETAEAEVEKVYRETLPNQDGQDDPTADTARFTDILARFRTAIGKEIEDAEAEVDQLSEAAIIMMKEIEKDFRKQTVPDLHIFFQSIDEP</sequence>
<protein>
    <submittedName>
        <fullName evidence="3">Uncharacterized protein</fullName>
    </submittedName>
</protein>
<dbReference type="Proteomes" id="UP001172155">
    <property type="component" value="Unassembled WGS sequence"/>
</dbReference>
<evidence type="ECO:0000313" key="4">
    <source>
        <dbReference type="Proteomes" id="UP001172155"/>
    </source>
</evidence>
<evidence type="ECO:0000256" key="1">
    <source>
        <dbReference type="SAM" id="Coils"/>
    </source>
</evidence>
<dbReference type="EMBL" id="JAUKUD010000001">
    <property type="protein sequence ID" value="KAK0754680.1"/>
    <property type="molecule type" value="Genomic_DNA"/>
</dbReference>
<feature type="region of interest" description="Disordered" evidence="2">
    <location>
        <begin position="1"/>
        <end position="82"/>
    </location>
</feature>
<gene>
    <name evidence="3" type="ORF">B0T18DRAFT_42739</name>
</gene>
<organism evidence="3 4">
    <name type="scientific">Schizothecium vesticola</name>
    <dbReference type="NCBI Taxonomy" id="314040"/>
    <lineage>
        <taxon>Eukaryota</taxon>
        <taxon>Fungi</taxon>
        <taxon>Dikarya</taxon>
        <taxon>Ascomycota</taxon>
        <taxon>Pezizomycotina</taxon>
        <taxon>Sordariomycetes</taxon>
        <taxon>Sordariomycetidae</taxon>
        <taxon>Sordariales</taxon>
        <taxon>Schizotheciaceae</taxon>
        <taxon>Schizothecium</taxon>
    </lineage>
</organism>
<evidence type="ECO:0000256" key="2">
    <source>
        <dbReference type="SAM" id="MobiDB-lite"/>
    </source>
</evidence>
<keyword evidence="4" id="KW-1185">Reference proteome</keyword>